<feature type="transmembrane region" description="Helical" evidence="7">
    <location>
        <begin position="93"/>
        <end position="113"/>
    </location>
</feature>
<dbReference type="KEGG" id="str:Sterm_2022"/>
<evidence type="ECO:0000256" key="2">
    <source>
        <dbReference type="ARBA" id="ARBA00022448"/>
    </source>
</evidence>
<organism evidence="8 9">
    <name type="scientific">Sebaldella termitidis (strain ATCC 33386 / NCTC 11300)</name>
    <dbReference type="NCBI Taxonomy" id="526218"/>
    <lineage>
        <taxon>Bacteria</taxon>
        <taxon>Fusobacteriati</taxon>
        <taxon>Fusobacteriota</taxon>
        <taxon>Fusobacteriia</taxon>
        <taxon>Fusobacteriales</taxon>
        <taxon>Leptotrichiaceae</taxon>
        <taxon>Sebaldella</taxon>
    </lineage>
</organism>
<evidence type="ECO:0000313" key="9">
    <source>
        <dbReference type="Proteomes" id="UP000000845"/>
    </source>
</evidence>
<protein>
    <submittedName>
        <fullName evidence="8">Auxin Efflux Carrier</fullName>
    </submittedName>
</protein>
<comment type="subcellular location">
    <subcellularLocation>
        <location evidence="1">Membrane</location>
        <topology evidence="1">Multi-pass membrane protein</topology>
    </subcellularLocation>
</comment>
<dbReference type="GO" id="GO:0055085">
    <property type="term" value="P:transmembrane transport"/>
    <property type="evidence" value="ECO:0007669"/>
    <property type="project" value="InterPro"/>
</dbReference>
<feature type="transmembrane region" description="Helical" evidence="7">
    <location>
        <begin position="59"/>
        <end position="81"/>
    </location>
</feature>
<dbReference type="GO" id="GO:0016020">
    <property type="term" value="C:membrane"/>
    <property type="evidence" value="ECO:0007669"/>
    <property type="project" value="UniProtKB-SubCell"/>
</dbReference>
<name>D1AJI9_SEBTE</name>
<dbReference type="PANTHER" id="PTHR36838:SF3">
    <property type="entry name" value="TRANSPORTER AUXIN EFFLUX CARRIER EC FAMILY"/>
    <property type="match status" value="1"/>
</dbReference>
<dbReference type="InterPro" id="IPR004776">
    <property type="entry name" value="Mem_transp_PIN-like"/>
</dbReference>
<evidence type="ECO:0000313" key="8">
    <source>
        <dbReference type="EMBL" id="ACZ08877.1"/>
    </source>
</evidence>
<keyword evidence="5 7" id="KW-1133">Transmembrane helix</keyword>
<dbReference type="PANTHER" id="PTHR36838">
    <property type="entry name" value="AUXIN EFFLUX CARRIER FAMILY PROTEIN"/>
    <property type="match status" value="1"/>
</dbReference>
<feature type="transmembrane region" description="Helical" evidence="7">
    <location>
        <begin position="183"/>
        <end position="205"/>
    </location>
</feature>
<feature type="transmembrane region" description="Helical" evidence="7">
    <location>
        <begin position="154"/>
        <end position="177"/>
    </location>
</feature>
<keyword evidence="6 7" id="KW-0472">Membrane</keyword>
<feature type="transmembrane region" description="Helical" evidence="7">
    <location>
        <begin position="119"/>
        <end position="142"/>
    </location>
</feature>
<reference evidence="9" key="1">
    <citation type="submission" date="2009-09" db="EMBL/GenBank/DDBJ databases">
        <title>The complete chromosome of Sebaldella termitidis ATCC 33386.</title>
        <authorList>
            <consortium name="US DOE Joint Genome Institute (JGI-PGF)"/>
            <person name="Lucas S."/>
            <person name="Copeland A."/>
            <person name="Lapidus A."/>
            <person name="Glavina del Rio T."/>
            <person name="Dalin E."/>
            <person name="Tice H."/>
            <person name="Bruce D."/>
            <person name="Goodwin L."/>
            <person name="Pitluck S."/>
            <person name="Kyrpides N."/>
            <person name="Mavromatis K."/>
            <person name="Ivanova N."/>
            <person name="Mikhailova N."/>
            <person name="Sims D."/>
            <person name="Meincke L."/>
            <person name="Brettin T."/>
            <person name="Detter J.C."/>
            <person name="Han C."/>
            <person name="Larimer F."/>
            <person name="Land M."/>
            <person name="Hauser L."/>
            <person name="Markowitz V."/>
            <person name="Cheng J.F."/>
            <person name="Hugenholtz P."/>
            <person name="Woyke T."/>
            <person name="Wu D."/>
            <person name="Eisen J.A."/>
        </authorList>
    </citation>
    <scope>NUCLEOTIDE SEQUENCE [LARGE SCALE GENOMIC DNA]</scope>
    <source>
        <strain evidence="9">ATCC 33386 / NCTC 11300</strain>
    </source>
</reference>
<evidence type="ECO:0000256" key="4">
    <source>
        <dbReference type="ARBA" id="ARBA00022692"/>
    </source>
</evidence>
<dbReference type="AlphaFoldDB" id="D1AJI9"/>
<evidence type="ECO:0000256" key="7">
    <source>
        <dbReference type="SAM" id="Phobius"/>
    </source>
</evidence>
<evidence type="ECO:0000256" key="1">
    <source>
        <dbReference type="ARBA" id="ARBA00004141"/>
    </source>
</evidence>
<evidence type="ECO:0000256" key="5">
    <source>
        <dbReference type="ARBA" id="ARBA00022989"/>
    </source>
</evidence>
<feature type="transmembrane region" description="Helical" evidence="7">
    <location>
        <begin position="273"/>
        <end position="292"/>
    </location>
</feature>
<evidence type="ECO:0000256" key="3">
    <source>
        <dbReference type="ARBA" id="ARBA00022475"/>
    </source>
</evidence>
<dbReference type="STRING" id="526218.Sterm_2022"/>
<reference evidence="8 9" key="2">
    <citation type="journal article" date="2010" name="Stand. Genomic Sci.">
        <title>Complete genome sequence of Sebaldella termitidis type strain (NCTC 11300).</title>
        <authorList>
            <person name="Harmon-Smith M."/>
            <person name="Celia L."/>
            <person name="Chertkov O."/>
            <person name="Lapidus A."/>
            <person name="Copeland A."/>
            <person name="Glavina Del Rio T."/>
            <person name="Nolan M."/>
            <person name="Lucas S."/>
            <person name="Tice H."/>
            <person name="Cheng J.F."/>
            <person name="Han C."/>
            <person name="Detter J.C."/>
            <person name="Bruce D."/>
            <person name="Goodwin L."/>
            <person name="Pitluck S."/>
            <person name="Pati A."/>
            <person name="Liolios K."/>
            <person name="Ivanova N."/>
            <person name="Mavromatis K."/>
            <person name="Mikhailova N."/>
            <person name="Chen A."/>
            <person name="Palaniappan K."/>
            <person name="Land M."/>
            <person name="Hauser L."/>
            <person name="Chang Y.J."/>
            <person name="Jeffries C.D."/>
            <person name="Brettin T."/>
            <person name="Goker M."/>
            <person name="Beck B."/>
            <person name="Bristow J."/>
            <person name="Eisen J.A."/>
            <person name="Markowitz V."/>
            <person name="Hugenholtz P."/>
            <person name="Kyrpides N.C."/>
            <person name="Klenk H.P."/>
            <person name="Chen F."/>
        </authorList>
    </citation>
    <scope>NUCLEOTIDE SEQUENCE [LARGE SCALE GENOMIC DNA]</scope>
    <source>
        <strain evidence="9">ATCC 33386 / NCTC 11300</strain>
    </source>
</reference>
<dbReference type="Proteomes" id="UP000000845">
    <property type="component" value="Chromosome"/>
</dbReference>
<sequence>MFLTKIMVINMYFILGYFMKKIKILKEEDGNTLLRMAFYIFLPAILFQSIRKIDFTPGYLAYPLVILVMYLFIAIMVLTYLKIKKTEKDTMKIVAGYFSMANIGFLYPFYIAIFGEENVWRLGLLDFGNSIFVYAVSYAYIVGAERKRDLAKKVFTAPGIIALALALACNFAGIKFFTPVEDFLNQLGNLTGFSMLFSLGLFFNFRLGELKESIKIVFAKEILKFIILLIIYNLNIEFYIKSAFMLIIVSPVASSLLNFSLFARLDTKFVSKLISISMLISFIEIPIVVYFLQKLQY</sequence>
<dbReference type="eggNOG" id="COG0679">
    <property type="taxonomic scope" value="Bacteria"/>
</dbReference>
<accession>D1AJI9</accession>
<keyword evidence="9" id="KW-1185">Reference proteome</keyword>
<proteinExistence type="predicted"/>
<keyword evidence="4 7" id="KW-0812">Transmembrane</keyword>
<gene>
    <name evidence="8" type="ordered locus">Sterm_2022</name>
</gene>
<dbReference type="HOGENOM" id="CLU_936559_0_0_0"/>
<feature type="transmembrane region" description="Helical" evidence="7">
    <location>
        <begin position="242"/>
        <end position="261"/>
    </location>
</feature>
<keyword evidence="2" id="KW-0813">Transport</keyword>
<feature type="transmembrane region" description="Helical" evidence="7">
    <location>
        <begin position="217"/>
        <end position="236"/>
    </location>
</feature>
<dbReference type="EMBL" id="CP001739">
    <property type="protein sequence ID" value="ACZ08877.1"/>
    <property type="molecule type" value="Genomic_DNA"/>
</dbReference>
<dbReference type="RefSeq" id="WP_012861471.1">
    <property type="nucleotide sequence ID" value="NC_013517.1"/>
</dbReference>
<dbReference type="Pfam" id="PF03547">
    <property type="entry name" value="Mem_trans"/>
    <property type="match status" value="1"/>
</dbReference>
<keyword evidence="3" id="KW-1003">Cell membrane</keyword>
<feature type="transmembrane region" description="Helical" evidence="7">
    <location>
        <begin position="34"/>
        <end position="53"/>
    </location>
</feature>
<evidence type="ECO:0000256" key="6">
    <source>
        <dbReference type="ARBA" id="ARBA00023136"/>
    </source>
</evidence>